<feature type="transmembrane region" description="Helical" evidence="7">
    <location>
        <begin position="350"/>
        <end position="370"/>
    </location>
</feature>
<feature type="transmembrane region" description="Helical" evidence="7">
    <location>
        <begin position="89"/>
        <end position="107"/>
    </location>
</feature>
<feature type="transmembrane region" description="Helical" evidence="7">
    <location>
        <begin position="51"/>
        <end position="77"/>
    </location>
</feature>
<dbReference type="InterPro" id="IPR020846">
    <property type="entry name" value="MFS_dom"/>
</dbReference>
<feature type="transmembrane region" description="Helical" evidence="7">
    <location>
        <begin position="377"/>
        <end position="398"/>
    </location>
</feature>
<comment type="subcellular location">
    <subcellularLocation>
        <location evidence="1">Membrane</location>
        <topology evidence="1">Multi-pass membrane protein</topology>
    </subcellularLocation>
</comment>
<dbReference type="InterPro" id="IPR036259">
    <property type="entry name" value="MFS_trans_sf"/>
</dbReference>
<keyword evidence="4 7" id="KW-1133">Transmembrane helix</keyword>
<evidence type="ECO:0000256" key="7">
    <source>
        <dbReference type="SAM" id="Phobius"/>
    </source>
</evidence>
<dbReference type="SUPFAM" id="SSF103473">
    <property type="entry name" value="MFS general substrate transporter"/>
    <property type="match status" value="1"/>
</dbReference>
<evidence type="ECO:0000256" key="6">
    <source>
        <dbReference type="SAM" id="MobiDB-lite"/>
    </source>
</evidence>
<evidence type="ECO:0000256" key="2">
    <source>
        <dbReference type="ARBA" id="ARBA00008335"/>
    </source>
</evidence>
<gene>
    <name evidence="9" type="ORF">BRENAR_LOCUS2897</name>
</gene>
<comment type="similarity">
    <text evidence="2">Belongs to the major facilitator superfamily.</text>
</comment>
<dbReference type="OrthoDB" id="10021397at2759"/>
<dbReference type="InParanoid" id="A0A448YMI8"/>
<dbReference type="AlphaFoldDB" id="A0A448YMI8"/>
<dbReference type="GO" id="GO:0022857">
    <property type="term" value="F:transmembrane transporter activity"/>
    <property type="evidence" value="ECO:0007669"/>
    <property type="project" value="InterPro"/>
</dbReference>
<feature type="transmembrane region" description="Helical" evidence="7">
    <location>
        <begin position="274"/>
        <end position="295"/>
    </location>
</feature>
<feature type="transmembrane region" description="Helical" evidence="7">
    <location>
        <begin position="177"/>
        <end position="203"/>
    </location>
</feature>
<dbReference type="GO" id="GO:0005886">
    <property type="term" value="C:plasma membrane"/>
    <property type="evidence" value="ECO:0007669"/>
    <property type="project" value="TreeGrafter"/>
</dbReference>
<keyword evidence="10" id="KW-1185">Reference proteome</keyword>
<dbReference type="PROSITE" id="PS50850">
    <property type="entry name" value="MFS"/>
    <property type="match status" value="1"/>
</dbReference>
<keyword evidence="5 7" id="KW-0472">Membrane</keyword>
<feature type="region of interest" description="Disordered" evidence="6">
    <location>
        <begin position="1"/>
        <end position="36"/>
    </location>
</feature>
<dbReference type="PANTHER" id="PTHR23501">
    <property type="entry name" value="MAJOR FACILITATOR SUPERFAMILY"/>
    <property type="match status" value="1"/>
</dbReference>
<keyword evidence="3 7" id="KW-0812">Transmembrane</keyword>
<dbReference type="Gene3D" id="1.20.1250.20">
    <property type="entry name" value="MFS general substrate transporter like domains"/>
    <property type="match status" value="1"/>
</dbReference>
<dbReference type="Gene3D" id="1.20.1720.10">
    <property type="entry name" value="Multidrug resistance protein D"/>
    <property type="match status" value="1"/>
</dbReference>
<dbReference type="STRING" id="13370.A0A448YMI8"/>
<dbReference type="PANTHER" id="PTHR23501:SF198">
    <property type="entry name" value="AZOLE RESISTANCE PROTEIN 1-RELATED"/>
    <property type="match status" value="1"/>
</dbReference>
<protein>
    <submittedName>
        <fullName evidence="9">DEKNAAC103204</fullName>
    </submittedName>
</protein>
<feature type="transmembrane region" description="Helical" evidence="7">
    <location>
        <begin position="209"/>
        <end position="227"/>
    </location>
</feature>
<accession>A0A448YMI8</accession>
<evidence type="ECO:0000313" key="10">
    <source>
        <dbReference type="Proteomes" id="UP000290900"/>
    </source>
</evidence>
<feature type="transmembrane region" description="Helical" evidence="7">
    <location>
        <begin position="520"/>
        <end position="538"/>
    </location>
</feature>
<proteinExistence type="inferred from homology"/>
<evidence type="ECO:0000256" key="4">
    <source>
        <dbReference type="ARBA" id="ARBA00022989"/>
    </source>
</evidence>
<evidence type="ECO:0000256" key="5">
    <source>
        <dbReference type="ARBA" id="ARBA00023136"/>
    </source>
</evidence>
<dbReference type="Pfam" id="PF07690">
    <property type="entry name" value="MFS_1"/>
    <property type="match status" value="1"/>
</dbReference>
<dbReference type="Proteomes" id="UP000290900">
    <property type="component" value="Unassembled WGS sequence"/>
</dbReference>
<evidence type="ECO:0000256" key="1">
    <source>
        <dbReference type="ARBA" id="ARBA00004141"/>
    </source>
</evidence>
<dbReference type="FunCoup" id="A0A448YMI8">
    <property type="interactions" value="83"/>
</dbReference>
<organism evidence="9 10">
    <name type="scientific">Brettanomyces naardenensis</name>
    <name type="common">Yeast</name>
    <dbReference type="NCBI Taxonomy" id="13370"/>
    <lineage>
        <taxon>Eukaryota</taxon>
        <taxon>Fungi</taxon>
        <taxon>Dikarya</taxon>
        <taxon>Ascomycota</taxon>
        <taxon>Saccharomycotina</taxon>
        <taxon>Pichiomycetes</taxon>
        <taxon>Pichiales</taxon>
        <taxon>Pichiaceae</taxon>
        <taxon>Brettanomyces</taxon>
    </lineage>
</organism>
<feature type="compositionally biased region" description="Basic and acidic residues" evidence="6">
    <location>
        <begin position="1"/>
        <end position="12"/>
    </location>
</feature>
<evidence type="ECO:0000313" key="9">
    <source>
        <dbReference type="EMBL" id="VEU22165.1"/>
    </source>
</evidence>
<evidence type="ECO:0000259" key="8">
    <source>
        <dbReference type="PROSITE" id="PS50850"/>
    </source>
</evidence>
<feature type="transmembrane region" description="Helical" evidence="7">
    <location>
        <begin position="119"/>
        <end position="136"/>
    </location>
</feature>
<dbReference type="EMBL" id="CAACVR010000019">
    <property type="protein sequence ID" value="VEU22165.1"/>
    <property type="molecule type" value="Genomic_DNA"/>
</dbReference>
<evidence type="ECO:0000256" key="3">
    <source>
        <dbReference type="ARBA" id="ARBA00022692"/>
    </source>
</evidence>
<dbReference type="InterPro" id="IPR011701">
    <property type="entry name" value="MFS"/>
</dbReference>
<name>A0A448YMI8_BRENA</name>
<feature type="transmembrane region" description="Helical" evidence="7">
    <location>
        <begin position="248"/>
        <end position="268"/>
    </location>
</feature>
<feature type="transmembrane region" description="Helical" evidence="7">
    <location>
        <begin position="307"/>
        <end position="338"/>
    </location>
</feature>
<feature type="domain" description="Major facilitator superfamily (MFS) profile" evidence="8">
    <location>
        <begin position="54"/>
        <end position="543"/>
    </location>
</feature>
<sequence length="551" mass="60176">MTDSVDSEKGDLSLKAPPSPAPATPAKTRFRESDAGDGTVREDQILTGAPFYLCVISLILCMFLVALDQMITAAVLSTISNQFHQFNKLTWITAAFMISMGCCAQVWGRLSISFGRKWTLVTGMALFEIGSLISGVSTSMNMFITGRAVQGVGGSCIQTVVMIIATEITTIDKKPMLFAALTLTFMFASVLGPVFGGIFGTYATWRWCFYLNLCFSSIIFPFFIFSYRPKPQLGTFIQKLKTVDFLDNFLMILSFVLILLGISFGTTGESWKTASVICCFTIGGVSLVIFGIWNFKYSKYPVLPRNIVTNVPVLACFFIVTMNYTAMMVLIQFLSIYFQNVIGHNAFHTGLSLIPIAITSCITSIISAIIMKKTRQIKIFSILSAFLLPVSVGLLMLLNTHDNMGYNIGFQILIGISNGLNFQGPAVSAIMNAPKTPGSNILTMAFVNFGRSVGTALFSEIAGGIYTATLKAGIKKISPLIEGTEYPVDEIILKTDLLGSLNTHDRDLVVGKILVSIHDVYWLAFGVSIVVMVATYFMSNAKLPKNEDVEA</sequence>
<reference evidence="9 10" key="1">
    <citation type="submission" date="2018-12" db="EMBL/GenBank/DDBJ databases">
        <authorList>
            <person name="Tiukova I."/>
            <person name="Dainat J."/>
        </authorList>
    </citation>
    <scope>NUCLEOTIDE SEQUENCE [LARGE SCALE GENOMIC DNA]</scope>
</reference>